<feature type="compositionally biased region" description="Basic and acidic residues" evidence="1">
    <location>
        <begin position="7"/>
        <end position="27"/>
    </location>
</feature>
<protein>
    <submittedName>
        <fullName evidence="2">Uncharacterized protein</fullName>
    </submittedName>
</protein>
<evidence type="ECO:0000313" key="3">
    <source>
        <dbReference type="Proteomes" id="UP001305414"/>
    </source>
</evidence>
<reference evidence="2 3" key="1">
    <citation type="submission" date="2023-10" db="EMBL/GenBank/DDBJ databases">
        <title>Draft genome sequence of Xylaria bambusicola isolate GMP-LS, the root and basal stem rot pathogen of sugarcane in Indonesia.</title>
        <authorList>
            <person name="Selvaraj P."/>
            <person name="Muralishankar V."/>
            <person name="Muruganantham S."/>
            <person name="Sp S."/>
            <person name="Haryani S."/>
            <person name="Lau K.J.X."/>
            <person name="Naqvi N.I."/>
        </authorList>
    </citation>
    <scope>NUCLEOTIDE SEQUENCE [LARGE SCALE GENOMIC DNA]</scope>
    <source>
        <strain evidence="2">GMP-LS</strain>
    </source>
</reference>
<evidence type="ECO:0000313" key="2">
    <source>
        <dbReference type="EMBL" id="KAK5636235.1"/>
    </source>
</evidence>
<sequence length="103" mass="11789">MVAVRSPRQEPRHGSTQQGRRERREQMNMRITRQIPKRDIIRIQFSSSHGQAKGEERASGNVWAVQADEVLSNETGGWTEHELAAFCDGESHYPPYLPAYPDI</sequence>
<keyword evidence="3" id="KW-1185">Reference proteome</keyword>
<organism evidence="2 3">
    <name type="scientific">Xylaria bambusicola</name>
    <dbReference type="NCBI Taxonomy" id="326684"/>
    <lineage>
        <taxon>Eukaryota</taxon>
        <taxon>Fungi</taxon>
        <taxon>Dikarya</taxon>
        <taxon>Ascomycota</taxon>
        <taxon>Pezizomycotina</taxon>
        <taxon>Sordariomycetes</taxon>
        <taxon>Xylariomycetidae</taxon>
        <taxon>Xylariales</taxon>
        <taxon>Xylariaceae</taxon>
        <taxon>Xylaria</taxon>
    </lineage>
</organism>
<accession>A0AAN7UNP9</accession>
<dbReference type="EMBL" id="JAWHQM010000065">
    <property type="protein sequence ID" value="KAK5636235.1"/>
    <property type="molecule type" value="Genomic_DNA"/>
</dbReference>
<name>A0AAN7UNP9_9PEZI</name>
<dbReference type="Proteomes" id="UP001305414">
    <property type="component" value="Unassembled WGS sequence"/>
</dbReference>
<feature type="region of interest" description="Disordered" evidence="1">
    <location>
        <begin position="1"/>
        <end position="29"/>
    </location>
</feature>
<evidence type="ECO:0000256" key="1">
    <source>
        <dbReference type="SAM" id="MobiDB-lite"/>
    </source>
</evidence>
<proteinExistence type="predicted"/>
<dbReference type="AlphaFoldDB" id="A0AAN7UNP9"/>
<gene>
    <name evidence="2" type="ORF">RRF57_011947</name>
</gene>
<comment type="caution">
    <text evidence="2">The sequence shown here is derived from an EMBL/GenBank/DDBJ whole genome shotgun (WGS) entry which is preliminary data.</text>
</comment>